<comment type="caution">
    <text evidence="2">The sequence shown here is derived from an EMBL/GenBank/DDBJ whole genome shotgun (WGS) entry which is preliminary data.</text>
</comment>
<evidence type="ECO:0000256" key="1">
    <source>
        <dbReference type="SAM" id="MobiDB-lite"/>
    </source>
</evidence>
<keyword evidence="3" id="KW-1185">Reference proteome</keyword>
<organism evidence="2 3">
    <name type="scientific">Lolium multiflorum</name>
    <name type="common">Italian ryegrass</name>
    <name type="synonym">Lolium perenne subsp. multiflorum</name>
    <dbReference type="NCBI Taxonomy" id="4521"/>
    <lineage>
        <taxon>Eukaryota</taxon>
        <taxon>Viridiplantae</taxon>
        <taxon>Streptophyta</taxon>
        <taxon>Embryophyta</taxon>
        <taxon>Tracheophyta</taxon>
        <taxon>Spermatophyta</taxon>
        <taxon>Magnoliopsida</taxon>
        <taxon>Liliopsida</taxon>
        <taxon>Poales</taxon>
        <taxon>Poaceae</taxon>
        <taxon>BOP clade</taxon>
        <taxon>Pooideae</taxon>
        <taxon>Poodae</taxon>
        <taxon>Poeae</taxon>
        <taxon>Poeae Chloroplast Group 2 (Poeae type)</taxon>
        <taxon>Loliodinae</taxon>
        <taxon>Loliinae</taxon>
        <taxon>Lolium</taxon>
    </lineage>
</organism>
<feature type="compositionally biased region" description="Low complexity" evidence="1">
    <location>
        <begin position="54"/>
        <end position="77"/>
    </location>
</feature>
<gene>
    <name evidence="2" type="ORF">QYE76_025273</name>
</gene>
<proteinExistence type="predicted"/>
<reference evidence="2" key="1">
    <citation type="submission" date="2023-07" db="EMBL/GenBank/DDBJ databases">
        <title>A chromosome-level genome assembly of Lolium multiflorum.</title>
        <authorList>
            <person name="Chen Y."/>
            <person name="Copetti D."/>
            <person name="Kolliker R."/>
            <person name="Studer B."/>
        </authorList>
    </citation>
    <scope>NUCLEOTIDE SEQUENCE</scope>
    <source>
        <strain evidence="2">02402/16</strain>
        <tissue evidence="2">Leaf</tissue>
    </source>
</reference>
<evidence type="ECO:0000313" key="3">
    <source>
        <dbReference type="Proteomes" id="UP001231189"/>
    </source>
</evidence>
<protein>
    <submittedName>
        <fullName evidence="2">Uncharacterized protein</fullName>
    </submittedName>
</protein>
<feature type="region of interest" description="Disordered" evidence="1">
    <location>
        <begin position="31"/>
        <end position="77"/>
    </location>
</feature>
<dbReference type="AlphaFoldDB" id="A0AAD8RFC3"/>
<accession>A0AAD8RFC3</accession>
<feature type="compositionally biased region" description="Low complexity" evidence="1">
    <location>
        <begin position="191"/>
        <end position="212"/>
    </location>
</feature>
<evidence type="ECO:0000313" key="2">
    <source>
        <dbReference type="EMBL" id="KAK1619756.1"/>
    </source>
</evidence>
<sequence>MEGPHTERKRWRGPKRQICCLPPRISAPSSTVATARTWGRGGYGSQAQARWTAEESQAMASASSAGPGQDAAAGAPPLSLQRQGHRRRCFPPCALPLVPHRRKTQPCPPASPRGSQQRQAGAGVRSWLGTLVVRGHRLAFVRVLGFACDLLLRVPVLSFDLVEQHVFHNIQASNDGKPDHPRERVVTVEESQAMASASAAGPGQDAGAPPSSLQRQGSLTLPRTLSAKTVDEVWRNLVRDDLLTGEVAEDDTSVGNPKRKV</sequence>
<dbReference type="EMBL" id="JAUUTY010000006">
    <property type="protein sequence ID" value="KAK1619756.1"/>
    <property type="molecule type" value="Genomic_DNA"/>
</dbReference>
<feature type="region of interest" description="Disordered" evidence="1">
    <location>
        <begin position="100"/>
        <end position="121"/>
    </location>
</feature>
<name>A0AAD8RFC3_LOLMU</name>
<feature type="region of interest" description="Disordered" evidence="1">
    <location>
        <begin position="189"/>
        <end position="221"/>
    </location>
</feature>
<dbReference type="Proteomes" id="UP001231189">
    <property type="component" value="Unassembled WGS sequence"/>
</dbReference>